<dbReference type="EMBL" id="GEZM01092730">
    <property type="protein sequence ID" value="JAV56481.1"/>
    <property type="molecule type" value="Transcribed_RNA"/>
</dbReference>
<proteinExistence type="predicted"/>
<dbReference type="AlphaFoldDB" id="A0A1Y1K7J8"/>
<name>A0A1Y1K7J8_PHOPY</name>
<evidence type="ECO:0000313" key="1">
    <source>
        <dbReference type="EMBL" id="JAV56481.1"/>
    </source>
</evidence>
<reference evidence="1" key="1">
    <citation type="journal article" date="2016" name="Sci. Rep.">
        <title>Molecular characterization of firefly nuptial gifts: a multi-omics approach sheds light on postcopulatory sexual selection.</title>
        <authorList>
            <person name="Al-Wathiqui N."/>
            <person name="Fallon T.R."/>
            <person name="South A."/>
            <person name="Weng J.K."/>
            <person name="Lewis S.M."/>
        </authorList>
    </citation>
    <scope>NUCLEOTIDE SEQUENCE</scope>
</reference>
<sequence length="152" mass="16452">MTVIRETVTADILEEADILKVATAGMAETAIAVIREIVDILKIIADILEIATADIPETAVDIRKGDTRRVSIAPVVTAVNRIRSRNGRKLSINFSRVRARMPTSTSRRANTICSINREIAIIGAGGGEVGRIIIVEVDPTGKLTNLLVYHLP</sequence>
<protein>
    <submittedName>
        <fullName evidence="1">Uncharacterized protein</fullName>
    </submittedName>
</protein>
<organism evidence="1">
    <name type="scientific">Photinus pyralis</name>
    <name type="common">Common eastern firefly</name>
    <name type="synonym">Lampyris pyralis</name>
    <dbReference type="NCBI Taxonomy" id="7054"/>
    <lineage>
        <taxon>Eukaryota</taxon>
        <taxon>Metazoa</taxon>
        <taxon>Ecdysozoa</taxon>
        <taxon>Arthropoda</taxon>
        <taxon>Hexapoda</taxon>
        <taxon>Insecta</taxon>
        <taxon>Pterygota</taxon>
        <taxon>Neoptera</taxon>
        <taxon>Endopterygota</taxon>
        <taxon>Coleoptera</taxon>
        <taxon>Polyphaga</taxon>
        <taxon>Elateriformia</taxon>
        <taxon>Elateroidea</taxon>
        <taxon>Lampyridae</taxon>
        <taxon>Lampyrinae</taxon>
        <taxon>Photinus</taxon>
    </lineage>
</organism>
<accession>A0A1Y1K7J8</accession>